<evidence type="ECO:0000256" key="1">
    <source>
        <dbReference type="ARBA" id="ARBA00001933"/>
    </source>
</evidence>
<dbReference type="InterPro" id="IPR036052">
    <property type="entry name" value="TrpB-like_PALP_sf"/>
</dbReference>
<keyword evidence="7" id="KW-1185">Reference proteome</keyword>
<dbReference type="GO" id="GO:0005524">
    <property type="term" value="F:ATP binding"/>
    <property type="evidence" value="ECO:0007669"/>
    <property type="project" value="TreeGrafter"/>
</dbReference>
<dbReference type="InterPro" id="IPR001926">
    <property type="entry name" value="TrpB-like_PALP"/>
</dbReference>
<organism evidence="6 7">
    <name type="scientific">Edaphobacter modestus</name>
    <dbReference type="NCBI Taxonomy" id="388466"/>
    <lineage>
        <taxon>Bacteria</taxon>
        <taxon>Pseudomonadati</taxon>
        <taxon>Acidobacteriota</taxon>
        <taxon>Terriglobia</taxon>
        <taxon>Terriglobales</taxon>
        <taxon>Acidobacteriaceae</taxon>
        <taxon>Edaphobacter</taxon>
    </lineage>
</organism>
<reference evidence="6 7" key="1">
    <citation type="submission" date="2019-02" db="EMBL/GenBank/DDBJ databases">
        <title>Genomic Encyclopedia of Archaeal and Bacterial Type Strains, Phase II (KMG-II): from individual species to whole genera.</title>
        <authorList>
            <person name="Goeker M."/>
        </authorList>
    </citation>
    <scope>NUCLEOTIDE SEQUENCE [LARGE SCALE GENOMIC DNA]</scope>
    <source>
        <strain evidence="6 7">DSM 18101</strain>
    </source>
</reference>
<dbReference type="GO" id="GO:0030378">
    <property type="term" value="F:serine racemase activity"/>
    <property type="evidence" value="ECO:0007669"/>
    <property type="project" value="TreeGrafter"/>
</dbReference>
<evidence type="ECO:0000256" key="2">
    <source>
        <dbReference type="ARBA" id="ARBA00010869"/>
    </source>
</evidence>
<sequence length="347" mass="36978">MMLSMSEFVTLDDIRAAKERISGVAVRTPLYRVERARLQLSKLPEPVFDLYIKAESEQPIGSFKLRGAYNMVSQLSPEARSRGVITYSSGNHAQGVAYAARALGAKAVIVMPSNAPEVKKAATKALGAEIVEVGPASSERRIRAEELVAQFGYAMIPPYDAPEIIAGQGTCGLEIVEQLPDVDLVISPVSGGGLLSGTATAVKLAAEAGLASPTVKVWGAEPELAADARESFYSKTLVEWPAEKTVRTIGDGLRTQSLGRLNFEHILRHVDGIVTVTEEEIFAAMRVILTATKLVAEPSGAVTLAAALFHAHQLPEARKVAVVLSGGNLEPALRERLESEIASTPTV</sequence>
<dbReference type="EMBL" id="SHKW01000001">
    <property type="protein sequence ID" value="RZU42586.1"/>
    <property type="molecule type" value="Genomic_DNA"/>
</dbReference>
<keyword evidence="3" id="KW-0663">Pyridoxal phosphate</keyword>
<dbReference type="PANTHER" id="PTHR43050">
    <property type="entry name" value="SERINE / THREONINE RACEMASE FAMILY MEMBER"/>
    <property type="match status" value="1"/>
</dbReference>
<name>A0A4V2G4W4_9BACT</name>
<dbReference type="Pfam" id="PF00291">
    <property type="entry name" value="PALP"/>
    <property type="match status" value="1"/>
</dbReference>
<evidence type="ECO:0000313" key="7">
    <source>
        <dbReference type="Proteomes" id="UP000292958"/>
    </source>
</evidence>
<dbReference type="Gene3D" id="3.40.50.1100">
    <property type="match status" value="2"/>
</dbReference>
<evidence type="ECO:0000313" key="6">
    <source>
        <dbReference type="EMBL" id="RZU42586.1"/>
    </source>
</evidence>
<dbReference type="GO" id="GO:0018114">
    <property type="term" value="F:threonine racemase activity"/>
    <property type="evidence" value="ECO:0007669"/>
    <property type="project" value="TreeGrafter"/>
</dbReference>
<dbReference type="GO" id="GO:0030170">
    <property type="term" value="F:pyridoxal phosphate binding"/>
    <property type="evidence" value="ECO:0007669"/>
    <property type="project" value="TreeGrafter"/>
</dbReference>
<gene>
    <name evidence="6" type="ORF">BDD14_4177</name>
</gene>
<dbReference type="PANTHER" id="PTHR43050:SF1">
    <property type="entry name" value="SERINE RACEMASE"/>
    <property type="match status" value="1"/>
</dbReference>
<dbReference type="GO" id="GO:0070179">
    <property type="term" value="P:D-serine biosynthetic process"/>
    <property type="evidence" value="ECO:0007669"/>
    <property type="project" value="TreeGrafter"/>
</dbReference>
<keyword evidence="4" id="KW-0456">Lyase</keyword>
<comment type="similarity">
    <text evidence="2">Belongs to the serine/threonine dehydratase family.</text>
</comment>
<dbReference type="AlphaFoldDB" id="A0A4V2G4W4"/>
<dbReference type="GO" id="GO:0000287">
    <property type="term" value="F:magnesium ion binding"/>
    <property type="evidence" value="ECO:0007669"/>
    <property type="project" value="TreeGrafter"/>
</dbReference>
<dbReference type="SUPFAM" id="SSF53686">
    <property type="entry name" value="Tryptophan synthase beta subunit-like PLP-dependent enzymes"/>
    <property type="match status" value="1"/>
</dbReference>
<dbReference type="GO" id="GO:0003941">
    <property type="term" value="F:L-serine ammonia-lyase activity"/>
    <property type="evidence" value="ECO:0007669"/>
    <property type="project" value="TreeGrafter"/>
</dbReference>
<dbReference type="Proteomes" id="UP000292958">
    <property type="component" value="Unassembled WGS sequence"/>
</dbReference>
<comment type="cofactor">
    <cofactor evidence="1">
        <name>pyridoxal 5'-phosphate</name>
        <dbReference type="ChEBI" id="CHEBI:597326"/>
    </cofactor>
</comment>
<protein>
    <submittedName>
        <fullName evidence="6">Threonine dehydratase</fullName>
    </submittedName>
</protein>
<feature type="domain" description="Tryptophan synthase beta chain-like PALP" evidence="5">
    <location>
        <begin position="26"/>
        <end position="326"/>
    </location>
</feature>
<evidence type="ECO:0000256" key="4">
    <source>
        <dbReference type="ARBA" id="ARBA00023239"/>
    </source>
</evidence>
<proteinExistence type="inferred from homology"/>
<evidence type="ECO:0000259" key="5">
    <source>
        <dbReference type="Pfam" id="PF00291"/>
    </source>
</evidence>
<dbReference type="FunFam" id="3.40.50.1100:FF:000005">
    <property type="entry name" value="Threonine dehydratase catabolic"/>
    <property type="match status" value="1"/>
</dbReference>
<evidence type="ECO:0000256" key="3">
    <source>
        <dbReference type="ARBA" id="ARBA00022898"/>
    </source>
</evidence>
<dbReference type="CDD" id="cd01562">
    <property type="entry name" value="Thr-dehyd"/>
    <property type="match status" value="1"/>
</dbReference>
<comment type="caution">
    <text evidence="6">The sequence shown here is derived from an EMBL/GenBank/DDBJ whole genome shotgun (WGS) entry which is preliminary data.</text>
</comment>
<accession>A0A4V2G4W4</accession>